<comment type="catalytic activity">
    <reaction evidence="1">
        <text>ATP + protein L-histidine = ADP + protein N-phospho-L-histidine.</text>
        <dbReference type="EC" id="2.7.13.3"/>
    </reaction>
</comment>
<dbReference type="SMART" id="SM00388">
    <property type="entry name" value="HisKA"/>
    <property type="match status" value="1"/>
</dbReference>
<dbReference type="Proteomes" id="UP000305131">
    <property type="component" value="Unassembled WGS sequence"/>
</dbReference>
<evidence type="ECO:0000256" key="11">
    <source>
        <dbReference type="ARBA" id="ARBA00022840"/>
    </source>
</evidence>
<gene>
    <name evidence="18" type="ORF">FBQ73_11695</name>
</gene>
<accession>A0A6C1KGF8</accession>
<keyword evidence="8" id="KW-0812">Transmembrane</keyword>
<dbReference type="InterPro" id="IPR004358">
    <property type="entry name" value="Sig_transdc_His_kin-like_C"/>
</dbReference>
<dbReference type="Pfam" id="PF00512">
    <property type="entry name" value="HisKA"/>
    <property type="match status" value="1"/>
</dbReference>
<evidence type="ECO:0000256" key="10">
    <source>
        <dbReference type="ARBA" id="ARBA00022777"/>
    </source>
</evidence>
<organism evidence="18 19">
    <name type="scientific">Xanthobacter autotrophicus</name>
    <dbReference type="NCBI Taxonomy" id="280"/>
    <lineage>
        <taxon>Bacteria</taxon>
        <taxon>Pseudomonadati</taxon>
        <taxon>Pseudomonadota</taxon>
        <taxon>Alphaproteobacteria</taxon>
        <taxon>Hyphomicrobiales</taxon>
        <taxon>Xanthobacteraceae</taxon>
        <taxon>Xanthobacter</taxon>
    </lineage>
</organism>
<dbReference type="Gene3D" id="1.10.287.130">
    <property type="match status" value="1"/>
</dbReference>
<dbReference type="InterPro" id="IPR003594">
    <property type="entry name" value="HATPase_dom"/>
</dbReference>
<dbReference type="SMART" id="SM00304">
    <property type="entry name" value="HAMP"/>
    <property type="match status" value="1"/>
</dbReference>
<dbReference type="InterPro" id="IPR003661">
    <property type="entry name" value="HisK_dim/P_dom"/>
</dbReference>
<evidence type="ECO:0000259" key="17">
    <source>
        <dbReference type="PROSITE" id="PS50885"/>
    </source>
</evidence>
<dbReference type="PROSITE" id="PS50885">
    <property type="entry name" value="HAMP"/>
    <property type="match status" value="1"/>
</dbReference>
<dbReference type="EMBL" id="VAUP01000022">
    <property type="protein sequence ID" value="TLX43280.1"/>
    <property type="molecule type" value="Genomic_DNA"/>
</dbReference>
<evidence type="ECO:0000313" key="18">
    <source>
        <dbReference type="EMBL" id="TLX43280.1"/>
    </source>
</evidence>
<keyword evidence="7" id="KW-0808">Transferase</keyword>
<dbReference type="OrthoDB" id="9804645at2"/>
<dbReference type="SUPFAM" id="SSF47384">
    <property type="entry name" value="Homodimeric domain of signal transducing histidine kinase"/>
    <property type="match status" value="1"/>
</dbReference>
<dbReference type="GO" id="GO:0005886">
    <property type="term" value="C:plasma membrane"/>
    <property type="evidence" value="ECO:0007669"/>
    <property type="project" value="UniProtKB-SubCell"/>
</dbReference>
<dbReference type="InterPro" id="IPR036890">
    <property type="entry name" value="HATPase_C_sf"/>
</dbReference>
<dbReference type="Pfam" id="PF02518">
    <property type="entry name" value="HATPase_c"/>
    <property type="match status" value="1"/>
</dbReference>
<dbReference type="CDD" id="cd00082">
    <property type="entry name" value="HisKA"/>
    <property type="match status" value="1"/>
</dbReference>
<dbReference type="CDD" id="cd00075">
    <property type="entry name" value="HATPase"/>
    <property type="match status" value="1"/>
</dbReference>
<name>A0A6C1KGF8_XANAU</name>
<dbReference type="SMART" id="SM00387">
    <property type="entry name" value="HATPase_c"/>
    <property type="match status" value="1"/>
</dbReference>
<keyword evidence="14" id="KW-0472">Membrane</keyword>
<dbReference type="GO" id="GO:0005524">
    <property type="term" value="F:ATP binding"/>
    <property type="evidence" value="ECO:0007669"/>
    <property type="project" value="UniProtKB-KW"/>
</dbReference>
<dbReference type="Pfam" id="PF00672">
    <property type="entry name" value="HAMP"/>
    <property type="match status" value="1"/>
</dbReference>
<comment type="caution">
    <text evidence="18">The sequence shown here is derived from an EMBL/GenBank/DDBJ whole genome shotgun (WGS) entry which is preliminary data.</text>
</comment>
<dbReference type="EC" id="2.7.13.3" evidence="3"/>
<dbReference type="InterPro" id="IPR036097">
    <property type="entry name" value="HisK_dim/P_sf"/>
</dbReference>
<dbReference type="GO" id="GO:0000155">
    <property type="term" value="F:phosphorelay sensor kinase activity"/>
    <property type="evidence" value="ECO:0007669"/>
    <property type="project" value="InterPro"/>
</dbReference>
<keyword evidence="4" id="KW-1003">Cell membrane</keyword>
<protein>
    <recommendedName>
        <fullName evidence="3">histidine kinase</fullName>
        <ecNumber evidence="3">2.7.13.3</ecNumber>
    </recommendedName>
</protein>
<evidence type="ECO:0000256" key="1">
    <source>
        <dbReference type="ARBA" id="ARBA00000085"/>
    </source>
</evidence>
<evidence type="ECO:0000256" key="6">
    <source>
        <dbReference type="ARBA" id="ARBA00022553"/>
    </source>
</evidence>
<evidence type="ECO:0000256" key="14">
    <source>
        <dbReference type="ARBA" id="ARBA00023136"/>
    </source>
</evidence>
<dbReference type="PANTHER" id="PTHR44936:SF5">
    <property type="entry name" value="SENSOR HISTIDINE KINASE ENVZ"/>
    <property type="match status" value="1"/>
</dbReference>
<feature type="domain" description="Histidine kinase" evidence="16">
    <location>
        <begin position="275"/>
        <end position="476"/>
    </location>
</feature>
<keyword evidence="12" id="KW-1133">Transmembrane helix</keyword>
<comment type="subcellular location">
    <subcellularLocation>
        <location evidence="2">Cell inner membrane</location>
        <topology evidence="2">Multi-pass membrane protein</topology>
    </subcellularLocation>
</comment>
<evidence type="ECO:0000313" key="19">
    <source>
        <dbReference type="Proteomes" id="UP000305131"/>
    </source>
</evidence>
<evidence type="ECO:0000256" key="8">
    <source>
        <dbReference type="ARBA" id="ARBA00022692"/>
    </source>
</evidence>
<evidence type="ECO:0000256" key="3">
    <source>
        <dbReference type="ARBA" id="ARBA00012438"/>
    </source>
</evidence>
<feature type="domain" description="HAMP" evidence="17">
    <location>
        <begin position="215"/>
        <end position="267"/>
    </location>
</feature>
<keyword evidence="10" id="KW-0418">Kinase</keyword>
<dbReference type="InterPro" id="IPR003660">
    <property type="entry name" value="HAMP_dom"/>
</dbReference>
<keyword evidence="13" id="KW-0902">Two-component regulatory system</keyword>
<keyword evidence="5" id="KW-0997">Cell inner membrane</keyword>
<evidence type="ECO:0000259" key="16">
    <source>
        <dbReference type="PROSITE" id="PS50109"/>
    </source>
</evidence>
<dbReference type="Gene3D" id="3.30.565.10">
    <property type="entry name" value="Histidine kinase-like ATPase, C-terminal domain"/>
    <property type="match status" value="1"/>
</dbReference>
<dbReference type="InterPro" id="IPR050980">
    <property type="entry name" value="2C_sensor_his_kinase"/>
</dbReference>
<keyword evidence="9" id="KW-0547">Nucleotide-binding</keyword>
<feature type="region of interest" description="Disordered" evidence="15">
    <location>
        <begin position="127"/>
        <end position="162"/>
    </location>
</feature>
<reference evidence="18 19" key="1">
    <citation type="submission" date="2019-05" db="EMBL/GenBank/DDBJ databases">
        <authorList>
            <person name="Zhou X."/>
        </authorList>
    </citation>
    <scope>NUCLEOTIDE SEQUENCE [LARGE SCALE GENOMIC DNA]</scope>
    <source>
        <strain evidence="18 19">DSM 432</strain>
    </source>
</reference>
<evidence type="ECO:0000256" key="7">
    <source>
        <dbReference type="ARBA" id="ARBA00022679"/>
    </source>
</evidence>
<proteinExistence type="predicted"/>
<sequence>MNRLARIVWPRSLAGRLVLLLVATLAIAQLLLITVLQTQNDSFIAGIVRGQALSQTVTLVRLIETMGPEDVDRLTSAFASRGFCAWVSATPPDPRTMTRAEERLANLLSRRLHGVASGRPDVHIDTEGTTWDRSCPERTGDDAPWLRRQTGAPSATPQEQRPGFGAVALSVPLSDQRWLHLNALVSLPGIWNPATLLSFLISSLAVSCVTVACVRLQTSSLRSLADASERLGRGETVPALDLRGPAEVVAATLAFNTMQQRLSQFMHDRMRLLAAISHDLRTPLTTLRLKAEFVDDQDVRADIVATIDELVAICEATLAFTRAEATSEDTQTVDLDALCADVVEEFASVGADAQMIAAGSPVLLPCRPVALRRALRNLVDNGVRYGHSARVSVLRPSPGTVTVRVEDAGPGLPEDLLEEAFKPFVRLEPSRSTETGGMGLGLAIARSIVKAHGGELTLANHPEGGLKAEIVLPTAGSTPGSDEPRR</sequence>
<dbReference type="PRINTS" id="PR00344">
    <property type="entry name" value="BCTRLSENSOR"/>
</dbReference>
<evidence type="ECO:0000256" key="13">
    <source>
        <dbReference type="ARBA" id="ARBA00023012"/>
    </source>
</evidence>
<keyword evidence="6" id="KW-0597">Phosphoprotein</keyword>
<dbReference type="SUPFAM" id="SSF55874">
    <property type="entry name" value="ATPase domain of HSP90 chaperone/DNA topoisomerase II/histidine kinase"/>
    <property type="match status" value="1"/>
</dbReference>
<dbReference type="PANTHER" id="PTHR44936">
    <property type="entry name" value="SENSOR PROTEIN CREC"/>
    <property type="match status" value="1"/>
</dbReference>
<evidence type="ECO:0000256" key="2">
    <source>
        <dbReference type="ARBA" id="ARBA00004429"/>
    </source>
</evidence>
<dbReference type="GeneID" id="95774118"/>
<evidence type="ECO:0000256" key="5">
    <source>
        <dbReference type="ARBA" id="ARBA00022519"/>
    </source>
</evidence>
<evidence type="ECO:0000256" key="9">
    <source>
        <dbReference type="ARBA" id="ARBA00022741"/>
    </source>
</evidence>
<evidence type="ECO:0000256" key="15">
    <source>
        <dbReference type="SAM" id="MobiDB-lite"/>
    </source>
</evidence>
<dbReference type="AlphaFoldDB" id="A0A6C1KGF8"/>
<evidence type="ECO:0000256" key="4">
    <source>
        <dbReference type="ARBA" id="ARBA00022475"/>
    </source>
</evidence>
<evidence type="ECO:0000256" key="12">
    <source>
        <dbReference type="ARBA" id="ARBA00022989"/>
    </source>
</evidence>
<dbReference type="CDD" id="cd06225">
    <property type="entry name" value="HAMP"/>
    <property type="match status" value="1"/>
</dbReference>
<dbReference type="PROSITE" id="PS50109">
    <property type="entry name" value="HIS_KIN"/>
    <property type="match status" value="1"/>
</dbReference>
<dbReference type="RefSeq" id="WP_138399634.1">
    <property type="nucleotide sequence ID" value="NZ_JBAFVI010000002.1"/>
</dbReference>
<dbReference type="InterPro" id="IPR005467">
    <property type="entry name" value="His_kinase_dom"/>
</dbReference>
<keyword evidence="11" id="KW-0067">ATP-binding</keyword>
<feature type="compositionally biased region" description="Basic and acidic residues" evidence="15">
    <location>
        <begin position="134"/>
        <end position="145"/>
    </location>
</feature>